<feature type="region of interest" description="Disordered" evidence="1">
    <location>
        <begin position="1"/>
        <end position="233"/>
    </location>
</feature>
<dbReference type="InParanoid" id="A0A6L2PK05"/>
<feature type="compositionally biased region" description="Basic and acidic residues" evidence="1">
    <location>
        <begin position="677"/>
        <end position="713"/>
    </location>
</feature>
<feature type="region of interest" description="Disordered" evidence="1">
    <location>
        <begin position="877"/>
        <end position="1056"/>
    </location>
</feature>
<feature type="compositionally biased region" description="Polar residues" evidence="1">
    <location>
        <begin position="482"/>
        <end position="494"/>
    </location>
</feature>
<feature type="region of interest" description="Disordered" evidence="1">
    <location>
        <begin position="848"/>
        <end position="867"/>
    </location>
</feature>
<sequence>MEHARYKEGQHSGYSPGNSNSGGGGVSGNSQQWQIQQSAGDYSQHHSSPSPQHTSVLTGSPSASSVTTPSPSPAHTPTPTGSLHSPPPSLAMSGQYPAHHHGRHPPMGTPPQTSQGHNLSSWVHHGAGPGMNMHPGAAMSGPPPQSPGFYPPPPPGCGMQGPPQHAHMASSVPVPGDRRSPLHSPAPSSWNNLGSLGAASTKASGTHDGSARGPPPPSSHPQQNNSASSGCGIGGNPLFSLQMLVNQDINRNATAASAAVAQANSYRSSTPSGTHQQETVDLSPAGSGAEVYSRGLPQQSGPISLTCTDKQTSQVPEYASLRNGSIITCTSAASSVVNNTNVTSPPTPLNGEVSSDSGIGGSATPTPGSQAEMPSSSAENPGTDVNKSKTSASVIDNKIVTKEPVSVIAKTPLQEKSKVSAHIPASSSHQNTEGKPEGPAEECESGDGKDDSIDIDKDSATQERERLVRTASVESLERCSPVITSSTGDVTTAPRNPASDIVSSSVGDSSVSKPADDGLSVPSPSSGSKDSVSPVRSPKSGNLKRTKKVDSILENLVESGTKKLGGGSTCTVVVEQPSQTVVAAAASVIVSPVATSEDSGSGLGQDVRTPSPGPQQKQQLSSRHKSPVPVHEEDAVSPTSGGGDDSENGKPRRKRKLDKPIRVSKVSGEGEGDGDGEGEKETKVDGDLVGKDESQKSADEPVTDKSSETKEVIVIEGTTSATNVEQETCTKPIEAVTVDVVSSQNLMEKQEPSRRRRSSESSAASPSSAWPAAAQRTRRKSASDQQEDNGYNSAGDLLSVLVSNQHDKSTVADSKPEVKNAFIEVETELEKMFAGIVEPEECVDPLKLDTASPIPMEVSPSKALDNLTNLDSAVSVEPKLASGLKSRGRPKGSRNGTRRSSESIFGQSSADSTPKKKKKKQGKRSADDSVSSSMLQKKAKRTKLFQGENGNDSPVPRKKGIIKGENVCRDGPLQSISVYDSSSNTSSSRSRGPMVHIEGPKDSPYHVSVVNTPFRGEDEDGGERGGNKKQPGSAGRRKTPSYHNDLDYRGKVTGSGGSASGMFSSTLSARYDAHTTDRTWVCVFCKNGPHCSVGGGGTSGDLFGPYLLTPPDKLDVNGDGSADERDITEEQKRSGGRNKRSLRGAHMVEQFCQKMSRKVQRSHSLDNVPVVGMIPVLSSGGDGKEEDCYEVWVHEECAVWAAGVHVVGSRIVGLREAVWSAVHTVSIRKEVLYLYVYASVLWCVANVVRGAQMFAVFRGVVSGVCTMAVQGSRAGNWMKRHILHVVRNTRKNFECGGTKFQQMK</sequence>
<proteinExistence type="predicted"/>
<organism evidence="2 3">
    <name type="scientific">Coptotermes formosanus</name>
    <name type="common">Formosan subterranean termite</name>
    <dbReference type="NCBI Taxonomy" id="36987"/>
    <lineage>
        <taxon>Eukaryota</taxon>
        <taxon>Metazoa</taxon>
        <taxon>Ecdysozoa</taxon>
        <taxon>Arthropoda</taxon>
        <taxon>Hexapoda</taxon>
        <taxon>Insecta</taxon>
        <taxon>Pterygota</taxon>
        <taxon>Neoptera</taxon>
        <taxon>Polyneoptera</taxon>
        <taxon>Dictyoptera</taxon>
        <taxon>Blattodea</taxon>
        <taxon>Blattoidea</taxon>
        <taxon>Termitoidae</taxon>
        <taxon>Rhinotermitidae</taxon>
        <taxon>Coptotermes</taxon>
    </lineage>
</organism>
<name>A0A6L2PK05_COPFO</name>
<accession>A0A6L2PK05</accession>
<feature type="compositionally biased region" description="Low complexity" evidence="1">
    <location>
        <begin position="520"/>
        <end position="537"/>
    </location>
</feature>
<dbReference type="OrthoDB" id="10029243at2759"/>
<feature type="region of interest" description="Disordered" evidence="1">
    <location>
        <begin position="262"/>
        <end position="311"/>
    </location>
</feature>
<feature type="compositionally biased region" description="Low complexity" evidence="1">
    <location>
        <begin position="220"/>
        <end position="229"/>
    </location>
</feature>
<feature type="compositionally biased region" description="Pro residues" evidence="1">
    <location>
        <begin position="141"/>
        <end position="156"/>
    </location>
</feature>
<feature type="compositionally biased region" description="Low complexity" evidence="1">
    <location>
        <begin position="760"/>
        <end position="774"/>
    </location>
</feature>
<feature type="compositionally biased region" description="Polar residues" evidence="1">
    <location>
        <begin position="717"/>
        <end position="729"/>
    </location>
</feature>
<feature type="compositionally biased region" description="Polar residues" evidence="1">
    <location>
        <begin position="31"/>
        <end position="41"/>
    </location>
</feature>
<dbReference type="EMBL" id="BLKM01000389">
    <property type="protein sequence ID" value="GFG32873.1"/>
    <property type="molecule type" value="Genomic_DNA"/>
</dbReference>
<evidence type="ECO:0000313" key="2">
    <source>
        <dbReference type="EMBL" id="GFG32873.1"/>
    </source>
</evidence>
<evidence type="ECO:0008006" key="4">
    <source>
        <dbReference type="Google" id="ProtNLM"/>
    </source>
</evidence>
<feature type="region of interest" description="Disordered" evidence="1">
    <location>
        <begin position="1113"/>
        <end position="1140"/>
    </location>
</feature>
<dbReference type="PANTHER" id="PTHR14955:SF4">
    <property type="entry name" value="PHD-TYPE DOMAIN-CONTAINING PROTEIN"/>
    <property type="match status" value="1"/>
</dbReference>
<comment type="caution">
    <text evidence="2">The sequence shown here is derived from an EMBL/GenBank/DDBJ whole genome shotgun (WGS) entry which is preliminary data.</text>
</comment>
<keyword evidence="3" id="KW-1185">Reference proteome</keyword>
<feature type="region of interest" description="Disordered" evidence="1">
    <location>
        <begin position="593"/>
        <end position="798"/>
    </location>
</feature>
<dbReference type="GO" id="GO:0006357">
    <property type="term" value="P:regulation of transcription by RNA polymerase II"/>
    <property type="evidence" value="ECO:0007669"/>
    <property type="project" value="TreeGrafter"/>
</dbReference>
<feature type="compositionally biased region" description="Basic and acidic residues" evidence="1">
    <location>
        <begin position="446"/>
        <end position="468"/>
    </location>
</feature>
<feature type="region of interest" description="Disordered" evidence="1">
    <location>
        <begin position="337"/>
        <end position="550"/>
    </location>
</feature>
<dbReference type="GO" id="GO:0005634">
    <property type="term" value="C:nucleus"/>
    <property type="evidence" value="ECO:0007669"/>
    <property type="project" value="TreeGrafter"/>
</dbReference>
<feature type="compositionally biased region" description="Polar residues" evidence="1">
    <location>
        <begin position="902"/>
        <end position="912"/>
    </location>
</feature>
<dbReference type="PANTHER" id="PTHR14955">
    <property type="entry name" value="RETINOIC ACID INDUCED 1/TRANSCRIPTION FACTOR 20"/>
    <property type="match status" value="1"/>
</dbReference>
<feature type="compositionally biased region" description="Low complexity" evidence="1">
    <location>
        <begin position="499"/>
        <end position="512"/>
    </location>
</feature>
<feature type="compositionally biased region" description="Polar residues" evidence="1">
    <location>
        <begin position="110"/>
        <end position="121"/>
    </location>
</feature>
<evidence type="ECO:0000313" key="3">
    <source>
        <dbReference type="Proteomes" id="UP000502823"/>
    </source>
</evidence>
<feature type="compositionally biased region" description="Low complexity" evidence="1">
    <location>
        <begin position="45"/>
        <end position="69"/>
    </location>
</feature>
<dbReference type="Proteomes" id="UP000502823">
    <property type="component" value="Unassembled WGS sequence"/>
</dbReference>
<dbReference type="InterPro" id="IPR052440">
    <property type="entry name" value="Trans_Reg/Chrom_Remod"/>
</dbReference>
<protein>
    <recommendedName>
        <fullName evidence="4">PHD-type domain-containing protein</fullName>
    </recommendedName>
</protein>
<feature type="compositionally biased region" description="Basic and acidic residues" evidence="1">
    <location>
        <begin position="1113"/>
        <end position="1133"/>
    </location>
</feature>
<feature type="compositionally biased region" description="Basic and acidic residues" evidence="1">
    <location>
        <begin position="1"/>
        <end position="10"/>
    </location>
</feature>
<reference evidence="3" key="1">
    <citation type="submission" date="2020-01" db="EMBL/GenBank/DDBJ databases">
        <title>Draft genome sequence of the Termite Coptotermes fromosanus.</title>
        <authorList>
            <person name="Itakura S."/>
            <person name="Yosikawa Y."/>
            <person name="Umezawa K."/>
        </authorList>
    </citation>
    <scope>NUCLEOTIDE SEQUENCE [LARGE SCALE GENOMIC DNA]</scope>
</reference>
<feature type="compositionally biased region" description="Polar residues" evidence="1">
    <location>
        <begin position="264"/>
        <end position="280"/>
    </location>
</feature>
<feature type="compositionally biased region" description="Low complexity" evidence="1">
    <location>
        <begin position="975"/>
        <end position="990"/>
    </location>
</feature>
<feature type="compositionally biased region" description="Polar residues" evidence="1">
    <location>
        <begin position="352"/>
        <end position="394"/>
    </location>
</feature>
<evidence type="ECO:0000256" key="1">
    <source>
        <dbReference type="SAM" id="MobiDB-lite"/>
    </source>
</evidence>
<feature type="compositionally biased region" description="Polar residues" evidence="1">
    <location>
        <begin position="296"/>
        <end position="311"/>
    </location>
</feature>
<gene>
    <name evidence="2" type="ORF">Cfor_06360</name>
</gene>